<keyword evidence="2" id="KW-1185">Reference proteome</keyword>
<protein>
    <submittedName>
        <fullName evidence="1">Type IX secretion system protein PorQ</fullName>
    </submittedName>
</protein>
<accession>A0AC61S8P2</accession>
<name>A0AC61S8P2_9BACT</name>
<evidence type="ECO:0000313" key="1">
    <source>
        <dbReference type="EMBL" id="THG55300.1"/>
    </source>
</evidence>
<gene>
    <name evidence="1" type="primary">porQ</name>
    <name evidence="1" type="ORF">E5990_00400</name>
</gene>
<evidence type="ECO:0000313" key="2">
    <source>
        <dbReference type="Proteomes" id="UP000305401"/>
    </source>
</evidence>
<dbReference type="Proteomes" id="UP000305401">
    <property type="component" value="Unassembled WGS sequence"/>
</dbReference>
<comment type="caution">
    <text evidence="1">The sequence shown here is derived from an EMBL/GenBank/DDBJ whole genome shotgun (WGS) entry which is preliminary data.</text>
</comment>
<organism evidence="1 2">
    <name type="scientific">Muribaculum caecicola</name>
    <dbReference type="NCBI Taxonomy" id="3038144"/>
    <lineage>
        <taxon>Bacteria</taxon>
        <taxon>Pseudomonadati</taxon>
        <taxon>Bacteroidota</taxon>
        <taxon>Bacteroidia</taxon>
        <taxon>Bacteroidales</taxon>
        <taxon>Muribaculaceae</taxon>
        <taxon>Muribaculum</taxon>
    </lineage>
</organism>
<proteinExistence type="predicted"/>
<reference evidence="1" key="1">
    <citation type="submission" date="2019-04" db="EMBL/GenBank/DDBJ databases">
        <title>Microbes associate with the intestines of laboratory mice.</title>
        <authorList>
            <person name="Navarre W."/>
            <person name="Wong E."/>
            <person name="Huang K.C."/>
            <person name="Tropini C."/>
            <person name="Ng K."/>
            <person name="Yu B."/>
        </authorList>
    </citation>
    <scope>NUCLEOTIDE SEQUENCE</scope>
    <source>
        <strain evidence="1">NM86_A22</strain>
    </source>
</reference>
<sequence>MKRASIICASLLWGLSAVASGDGSTAYNFLNISTSSHIYGLGGVNISLIDDDINVTDQNPALLGPEVEKQLGISYMRYIGESNFAGVKYGMAAGERSAWAVSVQYFDYGKMTSADVSGNITGTFSVKDICFGGTYSHDITDRLRGGISIKGIYSAYDEYSAFAVASDLGLNYFDPEKDLSLSFVVANLGGQVKRFNESYDRLPVDLRLGLTKMLANVPLRLSVTAWNLTRWNLPYYEVGDGSAGTEEKKKDSFGSNLMRHLVFAAEFVPSDKFYVGVGYNYKTRTDMSTYSRSFLSGFSLSAGLNVRRFGLGVAFAQPHSGATTLMFSITTRLAEF</sequence>
<dbReference type="EMBL" id="SSTG01000002">
    <property type="protein sequence ID" value="THG55300.1"/>
    <property type="molecule type" value="Genomic_DNA"/>
</dbReference>